<dbReference type="EMBL" id="SAIY01000003">
    <property type="protein sequence ID" value="NGM13142.1"/>
    <property type="molecule type" value="Genomic_DNA"/>
</dbReference>
<sequence>MSLTGWLACPQCAICIALGTAYRLGDQRIGYFQDGYSVNSDQPELTRALWKFLADHATHPLRVLLPDTPGYDDLDQFREIGGDERGDVSFAKYLDGWPG</sequence>
<evidence type="ECO:0000313" key="2">
    <source>
        <dbReference type="Proteomes" id="UP000478148"/>
    </source>
</evidence>
<gene>
    <name evidence="1" type="ORF">ENC19_10940</name>
</gene>
<evidence type="ECO:0000313" key="1">
    <source>
        <dbReference type="EMBL" id="NGM13142.1"/>
    </source>
</evidence>
<accession>A0A6M1KZI7</accession>
<keyword evidence="2" id="KW-1185">Reference proteome</keyword>
<reference evidence="1 2" key="1">
    <citation type="submission" date="2020-02" db="EMBL/GenBank/DDBJ databases">
        <title>Draft Genome Sequence of Verrucosispora sp. Strain CWR15, Isolated from Gulf of Mexico Sponge.</title>
        <authorList>
            <person name="Kennedy S.J."/>
            <person name="Cella E."/>
            <person name="Azarian T."/>
            <person name="Baker B.J."/>
            <person name="Shaw L.N."/>
        </authorList>
    </citation>
    <scope>NUCLEOTIDE SEQUENCE [LARGE SCALE GENOMIC DNA]</scope>
    <source>
        <strain evidence="1 2">CWR15</strain>
    </source>
</reference>
<name>A0A6M1KZI7_9ACTN</name>
<dbReference type="RefSeq" id="WP_164447072.1">
    <property type="nucleotide sequence ID" value="NZ_SAIY01000003.1"/>
</dbReference>
<protein>
    <submittedName>
        <fullName evidence="1">Uncharacterized protein</fullName>
    </submittedName>
</protein>
<dbReference type="Proteomes" id="UP000478148">
    <property type="component" value="Unassembled WGS sequence"/>
</dbReference>
<organism evidence="1 2">
    <name type="scientific">Verrucosispora sioxanthis</name>
    <dbReference type="NCBI Taxonomy" id="2499994"/>
    <lineage>
        <taxon>Bacteria</taxon>
        <taxon>Bacillati</taxon>
        <taxon>Actinomycetota</taxon>
        <taxon>Actinomycetes</taxon>
        <taxon>Micromonosporales</taxon>
        <taxon>Micromonosporaceae</taxon>
        <taxon>Micromonospora</taxon>
    </lineage>
</organism>
<comment type="caution">
    <text evidence="1">The sequence shown here is derived from an EMBL/GenBank/DDBJ whole genome shotgun (WGS) entry which is preliminary data.</text>
</comment>
<dbReference type="AlphaFoldDB" id="A0A6M1KZI7"/>
<proteinExistence type="predicted"/>